<dbReference type="InterPro" id="IPR007125">
    <property type="entry name" value="H2A/H2B/H3"/>
</dbReference>
<feature type="compositionally biased region" description="Low complexity" evidence="10">
    <location>
        <begin position="336"/>
        <end position="347"/>
    </location>
</feature>
<sequence>MRGAVIKCRAKIASPPPPREFSADTGRVTITSALQSPTSRVSSRNQSCRSDTTRSGSPLQEAARSQPQAEERKTATVANNSPTPAATMNSNNPYRTNATIPASTMKPASTTPSTPTAPRASTIPPASTSPPTPTTLAAAPLPDEDNAVAMDLAEIPPPPPPATPAIKRSKRQKETHRTESESNPSETDCAGPASYAGAASAKNANTRRTDPAPFRPQPPAPTSDTASSSEDERWEKATTRKKRRNATRKHNGVKPQDTVLQLNETVTGETARPATATAREHIRKPAAKPCTSRLSLVASHYFPSFAVSVLLLSAMARTKQTARKSTGGKAPRKQLATKAARKSATATGGVKKPHRYRPGTVALREIRRYQKSTELLIRKLPFQRLVREIAQDFKTDLRFQSSAVMALQEASEAYLVGLFEDNNLCAIHAKRVTIMPKDIQLARRIRGERA</sequence>
<dbReference type="InParanoid" id="A0A5N4AWS2"/>
<dbReference type="AlphaFoldDB" id="A0A5N4AWS2"/>
<dbReference type="GO" id="GO:0030527">
    <property type="term" value="F:structural constituent of chromatin"/>
    <property type="evidence" value="ECO:0007669"/>
    <property type="project" value="InterPro"/>
</dbReference>
<dbReference type="FunFam" id="1.10.20.10:FF:000044">
    <property type="entry name" value="Histone H3.3"/>
    <property type="match status" value="1"/>
</dbReference>
<name>A0A5N4AWS2_PHOPY</name>
<dbReference type="PROSITE" id="PS00959">
    <property type="entry name" value="HISTONE_H3_2"/>
    <property type="match status" value="1"/>
</dbReference>
<feature type="region of interest" description="Disordered" evidence="10">
    <location>
        <begin position="1"/>
        <end position="258"/>
    </location>
</feature>
<reference evidence="12 13" key="1">
    <citation type="journal article" date="2018" name="Elife">
        <title>Firefly genomes illuminate parallel origins of bioluminescence in beetles.</title>
        <authorList>
            <person name="Fallon T.R."/>
            <person name="Lower S.E."/>
            <person name="Chang C.H."/>
            <person name="Bessho-Uehara M."/>
            <person name="Martin G.J."/>
            <person name="Bewick A.J."/>
            <person name="Behringer M."/>
            <person name="Debat H.J."/>
            <person name="Wong I."/>
            <person name="Day J.C."/>
            <person name="Suvorov A."/>
            <person name="Silva C.J."/>
            <person name="Stanger-Hall K.F."/>
            <person name="Hall D.W."/>
            <person name="Schmitz R.J."/>
            <person name="Nelson D.R."/>
            <person name="Lewis S.M."/>
            <person name="Shigenobu S."/>
            <person name="Bybee S.M."/>
            <person name="Larracuente A.M."/>
            <person name="Oba Y."/>
            <person name="Weng J.K."/>
        </authorList>
    </citation>
    <scope>NUCLEOTIDE SEQUENCE [LARGE SCALE GENOMIC DNA]</scope>
    <source>
        <strain evidence="12">1611_PpyrPB1</strain>
        <tissue evidence="12">Whole body</tissue>
    </source>
</reference>
<evidence type="ECO:0000256" key="6">
    <source>
        <dbReference type="ARBA" id="ARBA00022990"/>
    </source>
</evidence>
<evidence type="ECO:0000313" key="13">
    <source>
        <dbReference type="Proteomes" id="UP000327044"/>
    </source>
</evidence>
<evidence type="ECO:0000259" key="11">
    <source>
        <dbReference type="Pfam" id="PF00125"/>
    </source>
</evidence>
<feature type="compositionally biased region" description="Low complexity" evidence="10">
    <location>
        <begin position="190"/>
        <end position="204"/>
    </location>
</feature>
<comment type="similarity">
    <text evidence="3">Belongs to the histone H3 family.</text>
</comment>
<dbReference type="InterPro" id="IPR009072">
    <property type="entry name" value="Histone-fold"/>
</dbReference>
<dbReference type="GO" id="GO:0005634">
    <property type="term" value="C:nucleus"/>
    <property type="evidence" value="ECO:0007669"/>
    <property type="project" value="UniProtKB-SubCell"/>
</dbReference>
<evidence type="ECO:0000256" key="10">
    <source>
        <dbReference type="SAM" id="MobiDB-lite"/>
    </source>
</evidence>
<evidence type="ECO:0000313" key="12">
    <source>
        <dbReference type="EMBL" id="KAB0801784.1"/>
    </source>
</evidence>
<accession>A0A5N4AWS2</accession>
<feature type="region of interest" description="Disordered" evidence="10">
    <location>
        <begin position="321"/>
        <end position="355"/>
    </location>
</feature>
<evidence type="ECO:0000256" key="3">
    <source>
        <dbReference type="ARBA" id="ARBA00010343"/>
    </source>
</evidence>
<keyword evidence="8" id="KW-0539">Nucleus</keyword>
<feature type="compositionally biased region" description="Basic residues" evidence="10">
    <location>
        <begin position="239"/>
        <end position="252"/>
    </location>
</feature>
<dbReference type="InterPro" id="IPR000164">
    <property type="entry name" value="Histone_H3/CENP-A"/>
</dbReference>
<comment type="caution">
    <text evidence="12">The sequence shown here is derived from an EMBL/GenBank/DDBJ whole genome shotgun (WGS) entry which is preliminary data.</text>
</comment>
<comment type="subcellular location">
    <subcellularLocation>
        <location evidence="2">Chromosome</location>
    </subcellularLocation>
    <subcellularLocation>
        <location evidence="1">Nucleus</location>
    </subcellularLocation>
</comment>
<gene>
    <name evidence="12" type="ORF">PPYR_03970</name>
</gene>
<protein>
    <recommendedName>
        <fullName evidence="11">Core Histone H2A/H2B/H3 domain-containing protein</fullName>
    </recommendedName>
</protein>
<evidence type="ECO:0000256" key="8">
    <source>
        <dbReference type="ARBA" id="ARBA00023242"/>
    </source>
</evidence>
<evidence type="ECO:0000256" key="5">
    <source>
        <dbReference type="ARBA" id="ARBA00022481"/>
    </source>
</evidence>
<evidence type="ECO:0000256" key="1">
    <source>
        <dbReference type="ARBA" id="ARBA00004123"/>
    </source>
</evidence>
<keyword evidence="6" id="KW-0007">Acetylation</keyword>
<keyword evidence="4" id="KW-0158">Chromosome</keyword>
<keyword evidence="9" id="KW-0544">Nucleosome core</keyword>
<dbReference type="Proteomes" id="UP000327044">
    <property type="component" value="Unassembled WGS sequence"/>
</dbReference>
<feature type="compositionally biased region" description="Polar residues" evidence="10">
    <location>
        <begin position="28"/>
        <end position="68"/>
    </location>
</feature>
<dbReference type="GO" id="GO:0046982">
    <property type="term" value="F:protein heterodimerization activity"/>
    <property type="evidence" value="ECO:0007669"/>
    <property type="project" value="InterPro"/>
</dbReference>
<dbReference type="GO" id="GO:0005700">
    <property type="term" value="C:polytene chromosome"/>
    <property type="evidence" value="ECO:0007669"/>
    <property type="project" value="UniProtKB-ARBA"/>
</dbReference>
<dbReference type="PRINTS" id="PR00622">
    <property type="entry name" value="HISTONEH3"/>
</dbReference>
<organism evidence="12 13">
    <name type="scientific">Photinus pyralis</name>
    <name type="common">Common eastern firefly</name>
    <name type="synonym">Lampyris pyralis</name>
    <dbReference type="NCBI Taxonomy" id="7054"/>
    <lineage>
        <taxon>Eukaryota</taxon>
        <taxon>Metazoa</taxon>
        <taxon>Ecdysozoa</taxon>
        <taxon>Arthropoda</taxon>
        <taxon>Hexapoda</taxon>
        <taxon>Insecta</taxon>
        <taxon>Pterygota</taxon>
        <taxon>Neoptera</taxon>
        <taxon>Endopterygota</taxon>
        <taxon>Coleoptera</taxon>
        <taxon>Polyphaga</taxon>
        <taxon>Elateriformia</taxon>
        <taxon>Elateroidea</taxon>
        <taxon>Lampyridae</taxon>
        <taxon>Lampyrinae</taxon>
        <taxon>Photinus</taxon>
    </lineage>
</organism>
<dbReference type="Gene3D" id="1.10.20.10">
    <property type="entry name" value="Histone, subunit A"/>
    <property type="match status" value="1"/>
</dbReference>
<dbReference type="Pfam" id="PF00125">
    <property type="entry name" value="Histone"/>
    <property type="match status" value="1"/>
</dbReference>
<keyword evidence="5" id="KW-0488">Methylation</keyword>
<keyword evidence="7" id="KW-0238">DNA-binding</keyword>
<dbReference type="SMART" id="SM00428">
    <property type="entry name" value="H3"/>
    <property type="match status" value="1"/>
</dbReference>
<dbReference type="EMBL" id="VVIM01000002">
    <property type="protein sequence ID" value="KAB0801784.1"/>
    <property type="molecule type" value="Genomic_DNA"/>
</dbReference>
<proteinExistence type="inferred from homology"/>
<feature type="compositionally biased region" description="Polar residues" evidence="10">
    <location>
        <begin position="76"/>
        <end position="100"/>
    </location>
</feature>
<dbReference type="PROSITE" id="PS00322">
    <property type="entry name" value="HISTONE_H3_1"/>
    <property type="match status" value="1"/>
</dbReference>
<dbReference type="FunFam" id="1.10.20.10:FF:000078">
    <property type="entry name" value="Histone H3"/>
    <property type="match status" value="1"/>
</dbReference>
<dbReference type="SUPFAM" id="SSF47113">
    <property type="entry name" value="Histone-fold"/>
    <property type="match status" value="1"/>
</dbReference>
<evidence type="ECO:0000256" key="4">
    <source>
        <dbReference type="ARBA" id="ARBA00022454"/>
    </source>
</evidence>
<evidence type="ECO:0000256" key="9">
    <source>
        <dbReference type="ARBA" id="ARBA00023269"/>
    </source>
</evidence>
<dbReference type="PANTHER" id="PTHR11426">
    <property type="entry name" value="HISTONE H3"/>
    <property type="match status" value="1"/>
</dbReference>
<dbReference type="GO" id="GO:0003677">
    <property type="term" value="F:DNA binding"/>
    <property type="evidence" value="ECO:0007669"/>
    <property type="project" value="UniProtKB-KW"/>
</dbReference>
<dbReference type="GO" id="GO:0000786">
    <property type="term" value="C:nucleosome"/>
    <property type="evidence" value="ECO:0007669"/>
    <property type="project" value="UniProtKB-KW"/>
</dbReference>
<evidence type="ECO:0000256" key="7">
    <source>
        <dbReference type="ARBA" id="ARBA00023125"/>
    </source>
</evidence>
<evidence type="ECO:0000256" key="2">
    <source>
        <dbReference type="ARBA" id="ARBA00004286"/>
    </source>
</evidence>
<keyword evidence="13" id="KW-1185">Reference proteome</keyword>
<feature type="domain" description="Core Histone H2A/H2B/H3" evidence="11">
    <location>
        <begin position="358"/>
        <end position="445"/>
    </location>
</feature>
<dbReference type="CDD" id="cd22911">
    <property type="entry name" value="HFD_H3"/>
    <property type="match status" value="1"/>
</dbReference>
<feature type="compositionally biased region" description="Low complexity" evidence="10">
    <location>
        <begin position="101"/>
        <end position="126"/>
    </location>
</feature>